<evidence type="ECO:0000256" key="3">
    <source>
        <dbReference type="ARBA" id="ARBA00023163"/>
    </source>
</evidence>
<evidence type="ECO:0000313" key="6">
    <source>
        <dbReference type="Proteomes" id="UP000034098"/>
    </source>
</evidence>
<dbReference type="InterPro" id="IPR028082">
    <property type="entry name" value="Peripla_BP_I"/>
</dbReference>
<dbReference type="Pfam" id="PF00532">
    <property type="entry name" value="Peripla_BP_1"/>
    <property type="match status" value="1"/>
</dbReference>
<dbReference type="Proteomes" id="UP000034098">
    <property type="component" value="Unassembled WGS sequence"/>
</dbReference>
<accession>A0A0M2HJD5</accession>
<keyword evidence="3" id="KW-0804">Transcription</keyword>
<dbReference type="CDD" id="cd06267">
    <property type="entry name" value="PBP1_LacI_sugar_binding-like"/>
    <property type="match status" value="1"/>
</dbReference>
<dbReference type="PATRIC" id="fig|69370.6.peg.868"/>
<dbReference type="InterPro" id="IPR010982">
    <property type="entry name" value="Lambda_DNA-bd_dom_sf"/>
</dbReference>
<keyword evidence="6" id="KW-1185">Reference proteome</keyword>
<reference evidence="5 6" key="1">
    <citation type="submission" date="2015-02" db="EMBL/GenBank/DDBJ databases">
        <title>Draft genome sequences of ten Microbacterium spp. with emphasis on heavy metal contaminated environments.</title>
        <authorList>
            <person name="Corretto E."/>
        </authorList>
    </citation>
    <scope>NUCLEOTIDE SEQUENCE [LARGE SCALE GENOMIC DNA]</scope>
    <source>
        <strain evidence="5 6">DSM 8608</strain>
    </source>
</reference>
<dbReference type="SUPFAM" id="SSF53822">
    <property type="entry name" value="Periplasmic binding protein-like I"/>
    <property type="match status" value="1"/>
</dbReference>
<dbReference type="PROSITE" id="PS50932">
    <property type="entry name" value="HTH_LACI_2"/>
    <property type="match status" value="1"/>
</dbReference>
<protein>
    <submittedName>
        <fullName evidence="5">Catabolite control protein A</fullName>
    </submittedName>
</protein>
<proteinExistence type="predicted"/>
<keyword evidence="1" id="KW-0805">Transcription regulation</keyword>
<dbReference type="PANTHER" id="PTHR30146">
    <property type="entry name" value="LACI-RELATED TRANSCRIPTIONAL REPRESSOR"/>
    <property type="match status" value="1"/>
</dbReference>
<dbReference type="Gene3D" id="1.10.260.40">
    <property type="entry name" value="lambda repressor-like DNA-binding domains"/>
    <property type="match status" value="1"/>
</dbReference>
<dbReference type="GO" id="GO:0003700">
    <property type="term" value="F:DNA-binding transcription factor activity"/>
    <property type="evidence" value="ECO:0007669"/>
    <property type="project" value="TreeGrafter"/>
</dbReference>
<dbReference type="SMART" id="SM00354">
    <property type="entry name" value="HTH_LACI"/>
    <property type="match status" value="1"/>
</dbReference>
<organism evidence="5 6">
    <name type="scientific">Microbacterium trichothecenolyticum</name>
    <name type="common">Aureobacterium trichothecenolyticum</name>
    <dbReference type="NCBI Taxonomy" id="69370"/>
    <lineage>
        <taxon>Bacteria</taxon>
        <taxon>Bacillati</taxon>
        <taxon>Actinomycetota</taxon>
        <taxon>Actinomycetes</taxon>
        <taxon>Micrococcales</taxon>
        <taxon>Microbacteriaceae</taxon>
        <taxon>Microbacterium</taxon>
    </lineage>
</organism>
<dbReference type="Pfam" id="PF00356">
    <property type="entry name" value="LacI"/>
    <property type="match status" value="1"/>
</dbReference>
<dbReference type="InterPro" id="IPR000843">
    <property type="entry name" value="HTH_LacI"/>
</dbReference>
<dbReference type="EMBL" id="JYJA01000026">
    <property type="protein sequence ID" value="KJL44449.1"/>
    <property type="molecule type" value="Genomic_DNA"/>
</dbReference>
<dbReference type="OrthoDB" id="3226810at2"/>
<dbReference type="AlphaFoldDB" id="A0A0M2HJD5"/>
<dbReference type="PANTHER" id="PTHR30146:SF153">
    <property type="entry name" value="LACTOSE OPERON REPRESSOR"/>
    <property type="match status" value="1"/>
</dbReference>
<comment type="caution">
    <text evidence="5">The sequence shown here is derived from an EMBL/GenBank/DDBJ whole genome shotgun (WGS) entry which is preliminary data.</text>
</comment>
<feature type="domain" description="HTH lacI-type" evidence="4">
    <location>
        <begin position="8"/>
        <end position="66"/>
    </location>
</feature>
<keyword evidence="2" id="KW-0238">DNA-binding</keyword>
<dbReference type="Gene3D" id="3.40.50.2300">
    <property type="match status" value="2"/>
</dbReference>
<evidence type="ECO:0000256" key="2">
    <source>
        <dbReference type="ARBA" id="ARBA00023125"/>
    </source>
</evidence>
<name>A0A0M2HJD5_MICTR</name>
<dbReference type="GO" id="GO:0000976">
    <property type="term" value="F:transcription cis-regulatory region binding"/>
    <property type="evidence" value="ECO:0007669"/>
    <property type="project" value="TreeGrafter"/>
</dbReference>
<evidence type="ECO:0000313" key="5">
    <source>
        <dbReference type="EMBL" id="KJL44449.1"/>
    </source>
</evidence>
<gene>
    <name evidence="5" type="primary">ccpA_1</name>
    <name evidence="5" type="ORF">RS82_00843</name>
</gene>
<dbReference type="InterPro" id="IPR001761">
    <property type="entry name" value="Peripla_BP/Lac1_sug-bd_dom"/>
</dbReference>
<dbReference type="PROSITE" id="PS00356">
    <property type="entry name" value="HTH_LACI_1"/>
    <property type="match status" value="1"/>
</dbReference>
<dbReference type="SUPFAM" id="SSF47413">
    <property type="entry name" value="lambda repressor-like DNA-binding domains"/>
    <property type="match status" value="1"/>
</dbReference>
<sequence length="348" mass="36651">MPKPAKPPTLTDVARLAGVSVPAASRALNGGVRGKKSGSPELRERVEEAARTLGYAVSPAAQTIKGGRARTVAFIVGDIDDFGSATMISGIMHAAEERGISVAVRTTRDDPTRELALLTQLRGERHLAVVMATSRTTDAAREAAVKEHLAVLRDHGAKIVVIGDNELGFPTVTVDNRHAARLLAEGLVDAGLRRFALVSGPAGEITALERVGGFVEGLAHRGIAVDERDIVHTDFSRDGGHRAVDQLRERLDEVDVIAAMSDAMAVGVIARLREFGVPVPDGIEVTGFDHVPMLGDVLPGFSTVEVPLEQFGEAALALVLDEHADGVDTVGLSGTPIIHGEAIPALER</sequence>
<evidence type="ECO:0000256" key="1">
    <source>
        <dbReference type="ARBA" id="ARBA00023015"/>
    </source>
</evidence>
<evidence type="ECO:0000259" key="4">
    <source>
        <dbReference type="PROSITE" id="PS50932"/>
    </source>
</evidence>
<dbReference type="RefSeq" id="WP_045297116.1">
    <property type="nucleotide sequence ID" value="NZ_JYJA01000026.1"/>
</dbReference>
<dbReference type="CDD" id="cd01392">
    <property type="entry name" value="HTH_LacI"/>
    <property type="match status" value="1"/>
</dbReference>